<dbReference type="Proteomes" id="UP000324575">
    <property type="component" value="Unassembled WGS sequence"/>
</dbReference>
<evidence type="ECO:0008006" key="4">
    <source>
        <dbReference type="Google" id="ProtNLM"/>
    </source>
</evidence>
<gene>
    <name evidence="2" type="ORF">EZS26_000674</name>
</gene>
<dbReference type="InterPro" id="IPR011043">
    <property type="entry name" value="Gal_Oxase/kelch_b-propeller"/>
</dbReference>
<comment type="caution">
    <text evidence="2">The sequence shown here is derived from an EMBL/GenBank/DDBJ whole genome shotgun (WGS) entry which is preliminary data.</text>
</comment>
<protein>
    <recommendedName>
        <fullName evidence="4">DNA-binding transcriptional activator of the SARP family</fullName>
    </recommendedName>
</protein>
<dbReference type="PANTHER" id="PTHR35807">
    <property type="entry name" value="TRANSCRIPTIONAL REGULATOR REDD-RELATED"/>
    <property type="match status" value="1"/>
</dbReference>
<evidence type="ECO:0000256" key="1">
    <source>
        <dbReference type="SAM" id="Phobius"/>
    </source>
</evidence>
<evidence type="ECO:0000313" key="2">
    <source>
        <dbReference type="EMBL" id="KAA6303071.1"/>
    </source>
</evidence>
<sequence length="840" mass="97982">MNITRYNALLLFLLVISLIYGQPPKSGLSFYSHNHNIDSRTSLILNNNVPYQLGERDNFSVELDMFLRDEAIKFGYIFRIISNKAENFDFIINNALNAFLVINNQDFQLKGTPLLNQWNRVTISIQKKQNNISFQFNDEIIQCPHDLSGLKSLLVNFGQCDIQNFLTNDVAPIILKDIRIYYDDRELHHWNLDKHGENIVYDHLKNCPAIAHNPHWIMDNRISWKKIAEFESALFPQITFDPNRNNIYILNPEELITYSLETHSEQRTKYSPEIQGKYYNHLLFDPVSSRLLFYHLETNQNYFYDFDNNVWGNYQNDEKEPAHAHHNRYISDKDCSLYLFGGYGFYKYNSDFFKINLKTNERTTHDFSHTITPRYLAAMGGNTTGDKIYILGGRGAEMGRQELSPKNFSDLYEMDLQMLKVKYLFDIDKEREKENIYSNSLVVDEENKNIYVLAYPNKKYTSSVFLKRINLETQTGEILADSIEFYFQDITSYCDLYYSPKLSQLIAVTAYSKNQLASTIHIYTLDYPPLIESDVIQDTVHSSIKQWILVLSGIFLLLLLVFIWIKIKKKRHPNPNKPIPKEKISTEEIQEEKHFYNVKEKSILFLGGFQVFNKNGKNITGDFTPTLKYILVLLILYTSKNNKGISSSKLQELLWFDKTDESARNNRSVNLSKLRVLLEELGNIDITSENIYWTISLPNDVFSDYAEVLKLVSKIKNRDIASEEDLLRLLELLDYGILLPNIQLEWVDNFKTDFSNQLIDTLMQVANNTKSSFYENLEIRLRIADSLLKIDSINEDAINIKCQTLVKMGKKSLAKTTFDNFNKEYKLLLGEPYSGSLKIR</sequence>
<keyword evidence="1" id="KW-1133">Transmembrane helix</keyword>
<dbReference type="SUPFAM" id="SSF50965">
    <property type="entry name" value="Galactose oxidase, central domain"/>
    <property type="match status" value="1"/>
</dbReference>
<dbReference type="InterPro" id="IPR051677">
    <property type="entry name" value="AfsR-DnrI-RedD_regulator"/>
</dbReference>
<organism evidence="2 3">
    <name type="scientific">Candidatus Ordinivivax streblomastigis</name>
    <dbReference type="NCBI Taxonomy" id="2540710"/>
    <lineage>
        <taxon>Bacteria</taxon>
        <taxon>Pseudomonadati</taxon>
        <taxon>Bacteroidota</taxon>
        <taxon>Bacteroidia</taxon>
        <taxon>Bacteroidales</taxon>
        <taxon>Candidatus Ordinivivax</taxon>
    </lineage>
</organism>
<evidence type="ECO:0000313" key="3">
    <source>
        <dbReference type="Proteomes" id="UP000324575"/>
    </source>
</evidence>
<keyword evidence="1" id="KW-0812">Transmembrane</keyword>
<dbReference type="PANTHER" id="PTHR35807:SF1">
    <property type="entry name" value="TRANSCRIPTIONAL REGULATOR REDD"/>
    <property type="match status" value="1"/>
</dbReference>
<proteinExistence type="predicted"/>
<dbReference type="GO" id="GO:0003677">
    <property type="term" value="F:DNA binding"/>
    <property type="evidence" value="ECO:0007669"/>
    <property type="project" value="TreeGrafter"/>
</dbReference>
<dbReference type="GO" id="GO:0006355">
    <property type="term" value="P:regulation of DNA-templated transcription"/>
    <property type="evidence" value="ECO:0007669"/>
    <property type="project" value="TreeGrafter"/>
</dbReference>
<dbReference type="AlphaFoldDB" id="A0A5M8P3U7"/>
<dbReference type="EMBL" id="SNRX01000003">
    <property type="protein sequence ID" value="KAA6303071.1"/>
    <property type="molecule type" value="Genomic_DNA"/>
</dbReference>
<reference evidence="2 3" key="1">
    <citation type="submission" date="2019-03" db="EMBL/GenBank/DDBJ databases">
        <title>Single cell metagenomics reveals metabolic interactions within the superorganism composed of flagellate Streblomastix strix and complex community of Bacteroidetes bacteria on its surface.</title>
        <authorList>
            <person name="Treitli S.C."/>
            <person name="Kolisko M."/>
            <person name="Husnik F."/>
            <person name="Keeling P."/>
            <person name="Hampl V."/>
        </authorList>
    </citation>
    <scope>NUCLEOTIDE SEQUENCE [LARGE SCALE GENOMIC DNA]</scope>
    <source>
        <strain evidence="2">St1</strain>
    </source>
</reference>
<keyword evidence="1" id="KW-0472">Membrane</keyword>
<accession>A0A5M8P3U7</accession>
<feature type="transmembrane region" description="Helical" evidence="1">
    <location>
        <begin position="547"/>
        <end position="567"/>
    </location>
</feature>
<name>A0A5M8P3U7_9BACT</name>
<dbReference type="InterPro" id="IPR015915">
    <property type="entry name" value="Kelch-typ_b-propeller"/>
</dbReference>
<dbReference type="Gene3D" id="2.120.10.80">
    <property type="entry name" value="Kelch-type beta propeller"/>
    <property type="match status" value="1"/>
</dbReference>